<dbReference type="UniPathway" id="UPA00031">
    <property type="reaction ID" value="UER00009"/>
</dbReference>
<evidence type="ECO:0000256" key="8">
    <source>
        <dbReference type="ARBA" id="ARBA00022605"/>
    </source>
</evidence>
<evidence type="ECO:0000256" key="3">
    <source>
        <dbReference type="ARBA" id="ARBA00005133"/>
    </source>
</evidence>
<dbReference type="InterPro" id="IPR044524">
    <property type="entry name" value="Isoase_HisA-like"/>
</dbReference>
<comment type="pathway">
    <text evidence="3 11 13">Amino-acid biosynthesis; L-histidine biosynthesis; L-histidine from 5-phospho-alpha-D-ribose 1-diphosphate: step 4/9.</text>
</comment>
<gene>
    <name evidence="11 14" type="primary">hisA</name>
    <name evidence="14" type="ORF">NSIN_20262</name>
</gene>
<dbReference type="FunFam" id="3.20.20.70:FF:000009">
    <property type="entry name" value="1-(5-phosphoribosyl)-5-[(5-phosphoribosylamino)methylideneamino] imidazole-4-carboxamide isomerase"/>
    <property type="match status" value="1"/>
</dbReference>
<keyword evidence="15" id="KW-1185">Reference proteome</keyword>
<comment type="catalytic activity">
    <reaction evidence="1 11 13">
        <text>1-(5-phospho-beta-D-ribosyl)-5-[(5-phospho-beta-D-ribosylamino)methylideneamino]imidazole-4-carboxamide = 5-[(5-phospho-1-deoxy-D-ribulos-1-ylimino)methylamino]-1-(5-phospho-beta-D-ribosyl)imidazole-4-carboxamide</text>
        <dbReference type="Rhea" id="RHEA:15469"/>
        <dbReference type="ChEBI" id="CHEBI:58435"/>
        <dbReference type="ChEBI" id="CHEBI:58525"/>
        <dbReference type="EC" id="5.3.1.16"/>
    </reaction>
</comment>
<dbReference type="InterPro" id="IPR006063">
    <property type="entry name" value="HisA_bact_arch"/>
</dbReference>
<comment type="similarity">
    <text evidence="4 11 12">Belongs to the HisA/HisF family.</text>
</comment>
<evidence type="ECO:0000256" key="12">
    <source>
        <dbReference type="RuleBase" id="RU003657"/>
    </source>
</evidence>
<protein>
    <recommendedName>
        <fullName evidence="6 11">1-(5-phosphoribosyl)-5-[(5-phosphoribosylamino)methylideneamino] imidazole-4-carboxamide isomerase</fullName>
        <ecNumber evidence="5 11">5.3.1.16</ecNumber>
    </recommendedName>
    <alternativeName>
        <fullName evidence="11">Phosphoribosylformimino-5-aminoimidazole carboxamide ribotide isomerase</fullName>
    </alternativeName>
</protein>
<evidence type="ECO:0000256" key="11">
    <source>
        <dbReference type="HAMAP-Rule" id="MF_01014"/>
    </source>
</evidence>
<dbReference type="PANTHER" id="PTHR43090">
    <property type="entry name" value="1-(5-PHOSPHORIBOSYL)-5-[(5-PHOSPHORIBOSYLAMINO)METHYLIDENEAMINO] IMIDAZOLE-4-CARBOXAMIDE ISOMERASE"/>
    <property type="match status" value="1"/>
</dbReference>
<dbReference type="Pfam" id="PF00977">
    <property type="entry name" value="His_biosynth"/>
    <property type="match status" value="1"/>
</dbReference>
<evidence type="ECO:0000256" key="6">
    <source>
        <dbReference type="ARBA" id="ARBA00018464"/>
    </source>
</evidence>
<comment type="subcellular location">
    <subcellularLocation>
        <location evidence="2 11 13">Cytoplasm</location>
    </subcellularLocation>
</comment>
<evidence type="ECO:0000256" key="7">
    <source>
        <dbReference type="ARBA" id="ARBA00022490"/>
    </source>
</evidence>
<evidence type="ECO:0000256" key="13">
    <source>
        <dbReference type="RuleBase" id="RU003658"/>
    </source>
</evidence>
<keyword evidence="9 11" id="KW-0368">Histidine biosynthesis</keyword>
<sequence length="235" mass="25239">MKIIPAIDIMDNKVVRLVKGDPKNKTVYSSDPVSIAKKWEKSGADMLHVVDLDATLGIGSNLQTIKKIAESVSIPIESAGGLRTKETIENALEFSSRVVLGTVAFKNKQILDEISAKYRKERIVISADQMGGKIVVSGWTESTGIELEQGLQNFINQGYSHFLITTVERDGTLNGPDLDTLTKSCKLPNTHVIASGGISSLHDITNVKKCGAFGVILGKALYDGKISVGEAKALA</sequence>
<reference evidence="15" key="1">
    <citation type="submission" date="2016-12" db="EMBL/GenBank/DDBJ databases">
        <authorList>
            <person name="Herbold C."/>
        </authorList>
    </citation>
    <scope>NUCLEOTIDE SEQUENCE [LARGE SCALE GENOMIC DNA]</scope>
</reference>
<keyword evidence="10 11" id="KW-0413">Isomerase</keyword>
<dbReference type="EMBL" id="FRFC01000003">
    <property type="protein sequence ID" value="SHO44215.1"/>
    <property type="molecule type" value="Genomic_DNA"/>
</dbReference>
<evidence type="ECO:0000256" key="2">
    <source>
        <dbReference type="ARBA" id="ARBA00004496"/>
    </source>
</evidence>
<dbReference type="InterPro" id="IPR013785">
    <property type="entry name" value="Aldolase_TIM"/>
</dbReference>
<accession>A0A2H1EFP7</accession>
<dbReference type="GO" id="GO:0000162">
    <property type="term" value="P:L-tryptophan biosynthetic process"/>
    <property type="evidence" value="ECO:0007669"/>
    <property type="project" value="TreeGrafter"/>
</dbReference>
<name>A0A2H1EFP7_9ARCH</name>
<evidence type="ECO:0000256" key="9">
    <source>
        <dbReference type="ARBA" id="ARBA00023102"/>
    </source>
</evidence>
<dbReference type="InterPro" id="IPR011060">
    <property type="entry name" value="RibuloseP-bd_barrel"/>
</dbReference>
<dbReference type="AlphaFoldDB" id="A0A2H1EFP7"/>
<organism evidence="14 15">
    <name type="scientific">Nitrosotalea sinensis</name>
    <dbReference type="NCBI Taxonomy" id="1499975"/>
    <lineage>
        <taxon>Archaea</taxon>
        <taxon>Nitrososphaerota</taxon>
        <taxon>Nitrososphaeria</taxon>
        <taxon>Nitrosotaleales</taxon>
        <taxon>Nitrosotaleaceae</taxon>
        <taxon>Nitrosotalea</taxon>
    </lineage>
</organism>
<evidence type="ECO:0000256" key="1">
    <source>
        <dbReference type="ARBA" id="ARBA00000901"/>
    </source>
</evidence>
<evidence type="ECO:0000313" key="14">
    <source>
        <dbReference type="EMBL" id="SHO44215.1"/>
    </source>
</evidence>
<dbReference type="Gene3D" id="3.20.20.70">
    <property type="entry name" value="Aldolase class I"/>
    <property type="match status" value="1"/>
</dbReference>
<feature type="active site" description="Proton acceptor" evidence="11">
    <location>
        <position position="8"/>
    </location>
</feature>
<evidence type="ECO:0000313" key="15">
    <source>
        <dbReference type="Proteomes" id="UP000232412"/>
    </source>
</evidence>
<dbReference type="RefSeq" id="WP_101009297.1">
    <property type="nucleotide sequence ID" value="NZ_FRFC01000003.1"/>
</dbReference>
<keyword evidence="7 11" id="KW-0963">Cytoplasm</keyword>
<evidence type="ECO:0000256" key="10">
    <source>
        <dbReference type="ARBA" id="ARBA00023235"/>
    </source>
</evidence>
<dbReference type="HAMAP" id="MF_01014">
    <property type="entry name" value="HisA"/>
    <property type="match status" value="1"/>
</dbReference>
<dbReference type="InterPro" id="IPR006062">
    <property type="entry name" value="His_biosynth"/>
</dbReference>
<proteinExistence type="inferred from homology"/>
<dbReference type="GO" id="GO:0000105">
    <property type="term" value="P:L-histidine biosynthetic process"/>
    <property type="evidence" value="ECO:0007669"/>
    <property type="project" value="UniProtKB-UniRule"/>
</dbReference>
<keyword evidence="8 11" id="KW-0028">Amino-acid biosynthesis</keyword>
<dbReference type="NCBIfam" id="TIGR00007">
    <property type="entry name" value="1-(5-phosphoribosyl)-5-[(5-phosphoribosylamino)methylideneamino]imidazole-4-carboxamide isomerase"/>
    <property type="match status" value="1"/>
</dbReference>
<feature type="active site" description="Proton donor" evidence="11">
    <location>
        <position position="128"/>
    </location>
</feature>
<dbReference type="InterPro" id="IPR023016">
    <property type="entry name" value="HisA/PriA"/>
</dbReference>
<dbReference type="OrthoDB" id="52866at2157"/>
<dbReference type="SUPFAM" id="SSF51366">
    <property type="entry name" value="Ribulose-phoshate binding barrel"/>
    <property type="match status" value="1"/>
</dbReference>
<evidence type="ECO:0000256" key="5">
    <source>
        <dbReference type="ARBA" id="ARBA00012550"/>
    </source>
</evidence>
<dbReference type="CDD" id="cd04732">
    <property type="entry name" value="HisA"/>
    <property type="match status" value="1"/>
</dbReference>
<dbReference type="Proteomes" id="UP000232412">
    <property type="component" value="Unassembled WGS sequence"/>
</dbReference>
<dbReference type="GO" id="GO:0003949">
    <property type="term" value="F:1-(5-phosphoribosyl)-5-[(5-phosphoribosylamino)methylideneamino]imidazole-4-carboxamide isomerase activity"/>
    <property type="evidence" value="ECO:0007669"/>
    <property type="project" value="UniProtKB-UniRule"/>
</dbReference>
<evidence type="ECO:0000256" key="4">
    <source>
        <dbReference type="ARBA" id="ARBA00009667"/>
    </source>
</evidence>
<dbReference type="EC" id="5.3.1.16" evidence="5 11"/>
<dbReference type="GO" id="GO:0005737">
    <property type="term" value="C:cytoplasm"/>
    <property type="evidence" value="ECO:0007669"/>
    <property type="project" value="UniProtKB-SubCell"/>
</dbReference>
<dbReference type="PANTHER" id="PTHR43090:SF2">
    <property type="entry name" value="1-(5-PHOSPHORIBOSYL)-5-[(5-PHOSPHORIBOSYLAMINO)METHYLIDENEAMINO] IMIDAZOLE-4-CARBOXAMIDE ISOMERASE"/>
    <property type="match status" value="1"/>
</dbReference>